<reference evidence="1" key="1">
    <citation type="submission" date="2013-07" db="EMBL/GenBank/DDBJ databases">
        <title>The genome of an arbuscular mycorrhizal fungus provides insights into the evolution of the oldest plant symbiosis.</title>
        <authorList>
            <consortium name="DOE Joint Genome Institute"/>
            <person name="Tisserant E."/>
            <person name="Malbreil M."/>
            <person name="Kuo A."/>
            <person name="Kohler A."/>
            <person name="Symeonidi A."/>
            <person name="Balestrini R."/>
            <person name="Charron P."/>
            <person name="Duensing N."/>
            <person name="Frei-dit-Frey N."/>
            <person name="Gianinazzi-Pearson V."/>
            <person name="Gilbert B."/>
            <person name="Handa Y."/>
            <person name="Hijri M."/>
            <person name="Kaul R."/>
            <person name="Kawaguchi M."/>
            <person name="Krajinski F."/>
            <person name="Lammers P."/>
            <person name="Lapierre D."/>
            <person name="Masclaux F.G."/>
            <person name="Murat C."/>
            <person name="Morin E."/>
            <person name="Ndikumana S."/>
            <person name="Pagni M."/>
            <person name="Petitpierre D."/>
            <person name="Requena N."/>
            <person name="Rosikiewicz P."/>
            <person name="Riley R."/>
            <person name="Saito K."/>
            <person name="San Clemente H."/>
            <person name="Shapiro H."/>
            <person name="van Tuinen D."/>
            <person name="Becard G."/>
            <person name="Bonfante P."/>
            <person name="Paszkowski U."/>
            <person name="Shachar-Hill Y."/>
            <person name="Young J.P."/>
            <person name="Sanders I.R."/>
            <person name="Henrissat B."/>
            <person name="Rensing S.A."/>
            <person name="Grigoriev I.V."/>
            <person name="Corradi N."/>
            <person name="Roux C."/>
            <person name="Martin F."/>
        </authorList>
    </citation>
    <scope>NUCLEOTIDE SEQUENCE</scope>
    <source>
        <strain evidence="1">DAOM 197198</strain>
    </source>
</reference>
<dbReference type="VEuPathDB" id="FungiDB:RhiirFUN_013772"/>
<evidence type="ECO:0000313" key="1">
    <source>
        <dbReference type="EMBL" id="ESA05208.1"/>
    </source>
</evidence>
<gene>
    <name evidence="1" type="ORF">GLOINDRAFT_35822</name>
</gene>
<organism evidence="1">
    <name type="scientific">Rhizophagus irregularis (strain DAOM 181602 / DAOM 197198 / MUCL 43194)</name>
    <name type="common">Arbuscular mycorrhizal fungus</name>
    <name type="synonym">Glomus intraradices</name>
    <dbReference type="NCBI Taxonomy" id="747089"/>
    <lineage>
        <taxon>Eukaryota</taxon>
        <taxon>Fungi</taxon>
        <taxon>Fungi incertae sedis</taxon>
        <taxon>Mucoromycota</taxon>
        <taxon>Glomeromycotina</taxon>
        <taxon>Glomeromycetes</taxon>
        <taxon>Glomerales</taxon>
        <taxon>Glomeraceae</taxon>
        <taxon>Rhizophagus</taxon>
    </lineage>
</organism>
<proteinExistence type="predicted"/>
<protein>
    <submittedName>
        <fullName evidence="1">Uncharacterized protein</fullName>
    </submittedName>
</protein>
<name>U9TFV4_RHIID</name>
<dbReference type="EMBL" id="KI293327">
    <property type="protein sequence ID" value="ESA05208.1"/>
    <property type="molecule type" value="Genomic_DNA"/>
</dbReference>
<accession>U9TFV4</accession>
<sequence>MLNNSYILLRINNKSSNKDGSLTSLRAEPLQKENYYTHYAYENPTTSEEAIALPVIVNNQAWPAMSH</sequence>
<dbReference type="AlphaFoldDB" id="U9TFV4"/>
<dbReference type="HOGENOM" id="CLU_2813699_0_0_1"/>